<evidence type="ECO:0000256" key="3">
    <source>
        <dbReference type="ARBA" id="ARBA00023125"/>
    </source>
</evidence>
<evidence type="ECO:0000313" key="6">
    <source>
        <dbReference type="EMBL" id="OPH56337.1"/>
    </source>
</evidence>
<dbReference type="Pfam" id="PF03466">
    <property type="entry name" value="LysR_substrate"/>
    <property type="match status" value="1"/>
</dbReference>
<dbReference type="STRING" id="1469647.BC351_27925"/>
<accession>A0A1V4HIL2</accession>
<feature type="domain" description="HTH lysR-type" evidence="5">
    <location>
        <begin position="2"/>
        <end position="59"/>
    </location>
</feature>
<dbReference type="Gene3D" id="3.40.190.290">
    <property type="match status" value="1"/>
</dbReference>
<dbReference type="GO" id="GO:0003700">
    <property type="term" value="F:DNA-binding transcription factor activity"/>
    <property type="evidence" value="ECO:0007669"/>
    <property type="project" value="InterPro"/>
</dbReference>
<reference evidence="7" key="1">
    <citation type="submission" date="2016-07" db="EMBL/GenBank/DDBJ databases">
        <authorList>
            <person name="Florea S."/>
            <person name="Webb J.S."/>
            <person name="Jaromczyk J."/>
            <person name="Schardl C.L."/>
        </authorList>
    </citation>
    <scope>NUCLEOTIDE SEQUENCE [LARGE SCALE GENOMIC DNA]</scope>
    <source>
        <strain evidence="7">CY1</strain>
    </source>
</reference>
<evidence type="ECO:0000259" key="5">
    <source>
        <dbReference type="PROSITE" id="PS50931"/>
    </source>
</evidence>
<organism evidence="6 7">
    <name type="scientific">Paenibacillus ferrarius</name>
    <dbReference type="NCBI Taxonomy" id="1469647"/>
    <lineage>
        <taxon>Bacteria</taxon>
        <taxon>Bacillati</taxon>
        <taxon>Bacillota</taxon>
        <taxon>Bacilli</taxon>
        <taxon>Bacillales</taxon>
        <taxon>Paenibacillaceae</taxon>
        <taxon>Paenibacillus</taxon>
    </lineage>
</organism>
<dbReference type="SUPFAM" id="SSF46785">
    <property type="entry name" value="Winged helix' DNA-binding domain"/>
    <property type="match status" value="1"/>
</dbReference>
<dbReference type="CDD" id="cd05466">
    <property type="entry name" value="PBP2_LTTR_substrate"/>
    <property type="match status" value="1"/>
</dbReference>
<dbReference type="InterPro" id="IPR036390">
    <property type="entry name" value="WH_DNA-bd_sf"/>
</dbReference>
<evidence type="ECO:0000256" key="4">
    <source>
        <dbReference type="ARBA" id="ARBA00023163"/>
    </source>
</evidence>
<evidence type="ECO:0000313" key="7">
    <source>
        <dbReference type="Proteomes" id="UP000190626"/>
    </source>
</evidence>
<dbReference type="PANTHER" id="PTHR30126">
    <property type="entry name" value="HTH-TYPE TRANSCRIPTIONAL REGULATOR"/>
    <property type="match status" value="1"/>
</dbReference>
<dbReference type="RefSeq" id="WP_079414237.1">
    <property type="nucleotide sequence ID" value="NZ_MBTG01000016.1"/>
</dbReference>
<dbReference type="Proteomes" id="UP000190626">
    <property type="component" value="Unassembled WGS sequence"/>
</dbReference>
<keyword evidence="7" id="KW-1185">Reference proteome</keyword>
<dbReference type="GO" id="GO:0000976">
    <property type="term" value="F:transcription cis-regulatory region binding"/>
    <property type="evidence" value="ECO:0007669"/>
    <property type="project" value="TreeGrafter"/>
</dbReference>
<name>A0A1V4HIL2_9BACL</name>
<protein>
    <submittedName>
        <fullName evidence="6">LysR family transcriptional regulator</fullName>
    </submittedName>
</protein>
<evidence type="ECO:0000256" key="2">
    <source>
        <dbReference type="ARBA" id="ARBA00023015"/>
    </source>
</evidence>
<dbReference type="EMBL" id="MBTG01000016">
    <property type="protein sequence ID" value="OPH56337.1"/>
    <property type="molecule type" value="Genomic_DNA"/>
</dbReference>
<dbReference type="PROSITE" id="PS50931">
    <property type="entry name" value="HTH_LYSR"/>
    <property type="match status" value="1"/>
</dbReference>
<comment type="similarity">
    <text evidence="1">Belongs to the LysR transcriptional regulatory family.</text>
</comment>
<dbReference type="Pfam" id="PF00126">
    <property type="entry name" value="HTH_1"/>
    <property type="match status" value="1"/>
</dbReference>
<dbReference type="PRINTS" id="PR00039">
    <property type="entry name" value="HTHLYSR"/>
</dbReference>
<dbReference type="PANTHER" id="PTHR30126:SF40">
    <property type="entry name" value="HTH-TYPE TRANSCRIPTIONAL REGULATOR GLTR"/>
    <property type="match status" value="1"/>
</dbReference>
<proteinExistence type="inferred from homology"/>
<dbReference type="AlphaFoldDB" id="A0A1V4HIL2"/>
<dbReference type="InterPro" id="IPR000847">
    <property type="entry name" value="LysR_HTH_N"/>
</dbReference>
<dbReference type="OrthoDB" id="9778774at2"/>
<dbReference type="SUPFAM" id="SSF53850">
    <property type="entry name" value="Periplasmic binding protein-like II"/>
    <property type="match status" value="1"/>
</dbReference>
<comment type="caution">
    <text evidence="6">The sequence shown here is derived from an EMBL/GenBank/DDBJ whole genome shotgun (WGS) entry which is preliminary data.</text>
</comment>
<keyword evidence="2" id="KW-0805">Transcription regulation</keyword>
<dbReference type="InterPro" id="IPR005119">
    <property type="entry name" value="LysR_subst-bd"/>
</dbReference>
<dbReference type="InterPro" id="IPR036388">
    <property type="entry name" value="WH-like_DNA-bd_sf"/>
</dbReference>
<gene>
    <name evidence="6" type="ORF">BC351_27925</name>
</gene>
<keyword evidence="4" id="KW-0804">Transcription</keyword>
<dbReference type="Gene3D" id="1.10.10.10">
    <property type="entry name" value="Winged helix-like DNA-binding domain superfamily/Winged helix DNA-binding domain"/>
    <property type="match status" value="1"/>
</dbReference>
<sequence>MVDFEWYRSFISIYKHSSVSEAAKARLMTQPAMSQHLAALEASVGEPLFTRASRKIFPTERGKELYTRLAPLVEALEETTRNFNTAAVPMLPVVRIGSSHELFRETVAPHLGRFHLRVIAQYGIAAHILELLLEDKLDLIVTSQKLSAPGIEYIPYFQEKFVVVAAADFDDQLFEEAENKEKWLCVQNWLAYGQELPIIRRFWREHFGKRPQLQPIFVLPDLHAILSAIEHQAGISILPTYMLGNSLQANKIKIIAQSYGVTNDLYLAYKIKNRNLPPLRDLIETLRAHVLTQ</sequence>
<evidence type="ECO:0000256" key="1">
    <source>
        <dbReference type="ARBA" id="ARBA00009437"/>
    </source>
</evidence>
<keyword evidence="3" id="KW-0238">DNA-binding</keyword>